<keyword evidence="4" id="KW-1185">Reference proteome</keyword>
<protein>
    <recommendedName>
        <fullName evidence="2">DUF7164 domain-containing protein</fullName>
    </recommendedName>
</protein>
<keyword evidence="1" id="KW-1133">Transmembrane helix</keyword>
<proteinExistence type="predicted"/>
<feature type="transmembrane region" description="Helical" evidence="1">
    <location>
        <begin position="6"/>
        <end position="26"/>
    </location>
</feature>
<dbReference type="Proteomes" id="UP000023152">
    <property type="component" value="Unassembled WGS sequence"/>
</dbReference>
<sequence>MSIIFLILKILVKEMIFFVVYFSICVHNEEKNFCPSKTNEMNEELKSLFGSQRNQSKSQNNLIETNSISRNPLFRLLVVAIAISLTVFVHVLAHVVFSTYYEKLAVEISNSTISSNSYIRLNAKKQELKTYRTMIAVELSERNRDLNEFIVMMHASWKYVTSLLTLPQTQPLSNHPLVGVPDKGVRVLLDLIVFCEKAACSTVQGLTECRVPLSKSFLMSHANHSDYTSGMQTYCFWHELDSDYVHRSMRYHYRFLTSLQFLQEKPMIDILPFYDYIIRTDMDAVITPNALLWTPPHQYAFGNGYMGSTFTHERLEYIAKHKLHTRTCNVHGMQSTWYVHRNKFLELVHWALNFTEYVHQNEFTETVCAKEVLAHGHHCNWPDWHQGVSSLYGSELAINHVFCGNKSSKVHLTNDWKSFFLDSIESNEIRNTVQFHMLQMKHSLLEMLEGFWNLQEIKHFCANYRRRRRQLLPDIKGKTLEDLQSNEEYALYFFRSGIKTACSTLLMRVYSN</sequence>
<keyword evidence="1" id="KW-0812">Transmembrane</keyword>
<reference evidence="3 4" key="1">
    <citation type="journal article" date="2013" name="Curr. Biol.">
        <title>The Genome of the Foraminiferan Reticulomyxa filosa.</title>
        <authorList>
            <person name="Glockner G."/>
            <person name="Hulsmann N."/>
            <person name="Schleicher M."/>
            <person name="Noegel A.A."/>
            <person name="Eichinger L."/>
            <person name="Gallinger C."/>
            <person name="Pawlowski J."/>
            <person name="Sierra R."/>
            <person name="Euteneuer U."/>
            <person name="Pillet L."/>
            <person name="Moustafa A."/>
            <person name="Platzer M."/>
            <person name="Groth M."/>
            <person name="Szafranski K."/>
            <person name="Schliwa M."/>
        </authorList>
    </citation>
    <scope>NUCLEOTIDE SEQUENCE [LARGE SCALE GENOMIC DNA]</scope>
</reference>
<feature type="transmembrane region" description="Helical" evidence="1">
    <location>
        <begin position="76"/>
        <end position="101"/>
    </location>
</feature>
<organism evidence="3 4">
    <name type="scientific">Reticulomyxa filosa</name>
    <dbReference type="NCBI Taxonomy" id="46433"/>
    <lineage>
        <taxon>Eukaryota</taxon>
        <taxon>Sar</taxon>
        <taxon>Rhizaria</taxon>
        <taxon>Retaria</taxon>
        <taxon>Foraminifera</taxon>
        <taxon>Monothalamids</taxon>
        <taxon>Reticulomyxidae</taxon>
        <taxon>Reticulomyxa</taxon>
    </lineage>
</organism>
<keyword evidence="1" id="KW-0472">Membrane</keyword>
<dbReference type="EMBL" id="ASPP01008857">
    <property type="protein sequence ID" value="ETO24929.1"/>
    <property type="molecule type" value="Genomic_DNA"/>
</dbReference>
<dbReference type="OrthoDB" id="330499at2759"/>
<evidence type="ECO:0000256" key="1">
    <source>
        <dbReference type="SAM" id="Phobius"/>
    </source>
</evidence>
<evidence type="ECO:0000259" key="2">
    <source>
        <dbReference type="Pfam" id="PF23741"/>
    </source>
</evidence>
<evidence type="ECO:0000313" key="4">
    <source>
        <dbReference type="Proteomes" id="UP000023152"/>
    </source>
</evidence>
<comment type="caution">
    <text evidence="3">The sequence shown here is derived from an EMBL/GenBank/DDBJ whole genome shotgun (WGS) entry which is preliminary data.</text>
</comment>
<name>X6NGV0_RETFI</name>
<evidence type="ECO:0000313" key="3">
    <source>
        <dbReference type="EMBL" id="ETO24929.1"/>
    </source>
</evidence>
<dbReference type="AlphaFoldDB" id="X6NGV0"/>
<gene>
    <name evidence="3" type="ORF">RFI_12228</name>
</gene>
<dbReference type="InterPro" id="IPR055588">
    <property type="entry name" value="DUF7164"/>
</dbReference>
<feature type="domain" description="DUF7164" evidence="2">
    <location>
        <begin position="135"/>
        <end position="437"/>
    </location>
</feature>
<accession>X6NGV0</accession>
<dbReference type="Pfam" id="PF23741">
    <property type="entry name" value="DUF7164"/>
    <property type="match status" value="1"/>
</dbReference>